<reference evidence="2 3" key="1">
    <citation type="submission" date="2022-10" db="EMBL/GenBank/DDBJ databases">
        <title>Luteolibacter flavescens strain MCCC 1K03193, whole genome shotgun sequencing project.</title>
        <authorList>
            <person name="Zhao G."/>
            <person name="Shen L."/>
        </authorList>
    </citation>
    <scope>NUCLEOTIDE SEQUENCE [LARGE SCALE GENOMIC DNA]</scope>
    <source>
        <strain evidence="2 3">MCCC 1K03193</strain>
    </source>
</reference>
<keyword evidence="3" id="KW-1185">Reference proteome</keyword>
<proteinExistence type="predicted"/>
<evidence type="ECO:0000313" key="2">
    <source>
        <dbReference type="EMBL" id="MCW1887095.1"/>
    </source>
</evidence>
<evidence type="ECO:0000313" key="3">
    <source>
        <dbReference type="Proteomes" id="UP001207930"/>
    </source>
</evidence>
<comment type="caution">
    <text evidence="2">The sequence shown here is derived from an EMBL/GenBank/DDBJ whole genome shotgun (WGS) entry which is preliminary data.</text>
</comment>
<dbReference type="Proteomes" id="UP001207930">
    <property type="component" value="Unassembled WGS sequence"/>
</dbReference>
<dbReference type="RefSeq" id="WP_264503049.1">
    <property type="nucleotide sequence ID" value="NZ_JAPDDS010000014.1"/>
</dbReference>
<organism evidence="2 3">
    <name type="scientific">Luteolibacter flavescens</name>
    <dbReference type="NCBI Taxonomy" id="1859460"/>
    <lineage>
        <taxon>Bacteria</taxon>
        <taxon>Pseudomonadati</taxon>
        <taxon>Verrucomicrobiota</taxon>
        <taxon>Verrucomicrobiia</taxon>
        <taxon>Verrucomicrobiales</taxon>
        <taxon>Verrucomicrobiaceae</taxon>
        <taxon>Luteolibacter</taxon>
    </lineage>
</organism>
<feature type="coiled-coil region" evidence="1">
    <location>
        <begin position="38"/>
        <end position="65"/>
    </location>
</feature>
<name>A0ABT3FVT6_9BACT</name>
<accession>A0ABT3FVT6</accession>
<sequence>MDTIKLLLCMTVALLVGALAMSWKNFRQDVRATPKKELSEVHRQIAEIEQQRKLLQEEKERLMLGVPLSPPSAPGTGVPAMPDIPEMSEQDAPETGAVFPDETPAEEVAPVTPDMPALPDAEQRAKAIAAAPVVAKISEWLEDPNLGTFAILEILDPAVVKADVVLSVRRNSGILGKLKVGEVAPEGASASPTAVFGQVKPQVGDELIVEP</sequence>
<keyword evidence="1" id="KW-0175">Coiled coil</keyword>
<gene>
    <name evidence="2" type="ORF">OKA04_20320</name>
</gene>
<dbReference type="EMBL" id="JAPDDS010000014">
    <property type="protein sequence ID" value="MCW1887095.1"/>
    <property type="molecule type" value="Genomic_DNA"/>
</dbReference>
<protein>
    <submittedName>
        <fullName evidence="2">Uncharacterized protein</fullName>
    </submittedName>
</protein>
<evidence type="ECO:0000256" key="1">
    <source>
        <dbReference type="SAM" id="Coils"/>
    </source>
</evidence>